<protein>
    <submittedName>
        <fullName evidence="1">Uncharacterized protein</fullName>
    </submittedName>
</protein>
<keyword evidence="2" id="KW-1185">Reference proteome</keyword>
<organism evidence="1 2">
    <name type="scientific">Streptococcus ratti FA-1 = DSM 20564</name>
    <dbReference type="NCBI Taxonomy" id="699248"/>
    <lineage>
        <taxon>Bacteria</taxon>
        <taxon>Bacillati</taxon>
        <taxon>Bacillota</taxon>
        <taxon>Bacilli</taxon>
        <taxon>Lactobacillales</taxon>
        <taxon>Streptococcaceae</taxon>
        <taxon>Streptococcus</taxon>
    </lineage>
</organism>
<comment type="caution">
    <text evidence="1">The sequence shown here is derived from an EMBL/GenBank/DDBJ whole genome shotgun (WGS) entry which is preliminary data.</text>
</comment>
<sequence length="281" mass="33239">MQTVLRSFELEDRGKLMGLFDFFKIKSSRKKLEELYTSNNYSRMPYLPSEEECSRILKEYRSFPATLVAKEYMSSLDSEYKLIFGHIIMLWWLSNSKTNKNNIPKYFLYQYGLDFQNEINYLNEKKILNGWELTNLGKEQLEKYNEIVRKHRARKSYDVEGKIIYHFEDTDRVSKVASFKSTGDYVEDQFLGKSFEQAKSFDNAELAYLSAIKISLAEGEIPPPNPFMRLAIIYRKQKRISDEEEILRQGLYYLEKSSAGNAKSKCNVFQERLNKLRKIKE</sequence>
<gene>
    <name evidence="1" type="ORF">SRA_01834</name>
</gene>
<dbReference type="EMBL" id="AJTZ01000004">
    <property type="protein sequence ID" value="EJN94829.1"/>
    <property type="molecule type" value="Genomic_DNA"/>
</dbReference>
<evidence type="ECO:0000313" key="1">
    <source>
        <dbReference type="EMBL" id="EJN94829.1"/>
    </source>
</evidence>
<dbReference type="Proteomes" id="UP000007815">
    <property type="component" value="Unassembled WGS sequence"/>
</dbReference>
<accession>A0ABN0GWS7</accession>
<name>A0ABN0GWS7_STRRT</name>
<reference evidence="1 2" key="1">
    <citation type="submission" date="2009-12" db="EMBL/GenBank/DDBJ databases">
        <authorList>
            <person name="Lefebure T."/>
            <person name="Cornejo O.E."/>
            <person name="Pavinski Bitar P.D."/>
            <person name="Lang P."/>
            <person name="Stanhope M.J."/>
        </authorList>
    </citation>
    <scope>NUCLEOTIDE SEQUENCE [LARGE SCALE GENOMIC DNA]</scope>
    <source>
        <strain evidence="1 2">FA-1</strain>
    </source>
</reference>
<proteinExistence type="predicted"/>
<evidence type="ECO:0000313" key="2">
    <source>
        <dbReference type="Proteomes" id="UP000007815"/>
    </source>
</evidence>